<evidence type="ECO:0000313" key="3">
    <source>
        <dbReference type="EMBL" id="KAL3797397.1"/>
    </source>
</evidence>
<proteinExistence type="predicted"/>
<protein>
    <submittedName>
        <fullName evidence="3">Uncharacterized protein</fullName>
    </submittedName>
</protein>
<feature type="compositionally biased region" description="Gly residues" evidence="1">
    <location>
        <begin position="126"/>
        <end position="160"/>
    </location>
</feature>
<name>A0ABD3QAK8_9STRA</name>
<evidence type="ECO:0000313" key="4">
    <source>
        <dbReference type="Proteomes" id="UP001516023"/>
    </source>
</evidence>
<dbReference type="EMBL" id="JABMIG020000055">
    <property type="protein sequence ID" value="KAL3797397.1"/>
    <property type="molecule type" value="Genomic_DNA"/>
</dbReference>
<evidence type="ECO:0000256" key="1">
    <source>
        <dbReference type="SAM" id="MobiDB-lite"/>
    </source>
</evidence>
<keyword evidence="4" id="KW-1185">Reference proteome</keyword>
<dbReference type="AlphaFoldDB" id="A0ABD3QAK8"/>
<reference evidence="3 4" key="1">
    <citation type="journal article" date="2020" name="G3 (Bethesda)">
        <title>Improved Reference Genome for Cyclotella cryptica CCMP332, a Model for Cell Wall Morphogenesis, Salinity Adaptation, and Lipid Production in Diatoms (Bacillariophyta).</title>
        <authorList>
            <person name="Roberts W.R."/>
            <person name="Downey K.M."/>
            <person name="Ruck E.C."/>
            <person name="Traller J.C."/>
            <person name="Alverson A.J."/>
        </authorList>
    </citation>
    <scope>NUCLEOTIDE SEQUENCE [LARGE SCALE GENOMIC DNA]</scope>
    <source>
        <strain evidence="3 4">CCMP332</strain>
    </source>
</reference>
<gene>
    <name evidence="3" type="ORF">HJC23_010523</name>
</gene>
<keyword evidence="2" id="KW-0732">Signal</keyword>
<feature type="compositionally biased region" description="Low complexity" evidence="1">
    <location>
        <begin position="171"/>
        <end position="196"/>
    </location>
</feature>
<sequence length="358" mass="35576">MLAVSLIILLRLHCALSVPGFTLPSPKLDQKPNPRLIPANTMPPLPGKHNHGSSSGYHGCLGLSADELLAASNYFQDDIPPCAVYVNDTVVAGNGDSTSSGSSGSGGSSSGSGGSSSGSDDSTGGSVEGGSSGGSSGGSGSGSSGGSSDGSSGGSSGGSDSGSPGDYGTESSGNNDRSNNDDGGSSSNGNSYGSSNDDGDYSSPLVYFDLSDCGSYSNLWMWDLALSCDNSTSLHNCKCTSAEILFQYGTLECPDGSSGAPSCPSSCPVCNTCMDLIGCVTKSPGGKRIPVNIPVNLERTVNRTLPIALGVAAGVASLLAGAAAHRYKNRNQGKGSVGTLNSALVDEQDHSTVDADPV</sequence>
<dbReference type="Proteomes" id="UP001516023">
    <property type="component" value="Unassembled WGS sequence"/>
</dbReference>
<evidence type="ECO:0000256" key="2">
    <source>
        <dbReference type="SAM" id="SignalP"/>
    </source>
</evidence>
<feature type="compositionally biased region" description="Gly residues" evidence="1">
    <location>
        <begin position="103"/>
        <end position="116"/>
    </location>
</feature>
<accession>A0ABD3QAK8</accession>
<feature type="region of interest" description="Disordered" evidence="1">
    <location>
        <begin position="96"/>
        <end position="197"/>
    </location>
</feature>
<comment type="caution">
    <text evidence="3">The sequence shown here is derived from an EMBL/GenBank/DDBJ whole genome shotgun (WGS) entry which is preliminary data.</text>
</comment>
<organism evidence="3 4">
    <name type="scientific">Cyclotella cryptica</name>
    <dbReference type="NCBI Taxonomy" id="29204"/>
    <lineage>
        <taxon>Eukaryota</taxon>
        <taxon>Sar</taxon>
        <taxon>Stramenopiles</taxon>
        <taxon>Ochrophyta</taxon>
        <taxon>Bacillariophyta</taxon>
        <taxon>Coscinodiscophyceae</taxon>
        <taxon>Thalassiosirophycidae</taxon>
        <taxon>Stephanodiscales</taxon>
        <taxon>Stephanodiscaceae</taxon>
        <taxon>Cyclotella</taxon>
    </lineage>
</organism>
<feature type="signal peptide" evidence="2">
    <location>
        <begin position="1"/>
        <end position="17"/>
    </location>
</feature>
<feature type="chain" id="PRO_5044843882" evidence="2">
    <location>
        <begin position="18"/>
        <end position="358"/>
    </location>
</feature>